<gene>
    <name evidence="1" type="ORF">IM811_007698</name>
</gene>
<reference evidence="1" key="1">
    <citation type="submission" date="2020-10" db="EMBL/GenBank/DDBJ databases">
        <title>High-Quality Genome Resource of Clonostachys rosea strain S41 by Oxford Nanopore Long-Read Sequencing.</title>
        <authorList>
            <person name="Wang H."/>
        </authorList>
    </citation>
    <scope>NUCLEOTIDE SEQUENCE</scope>
    <source>
        <strain evidence="1">S41</strain>
    </source>
</reference>
<sequence>MIPNMIHESLRFPFFCKNAKCNNTHRSFQLSPPSCAGHNGEAVVYDLLDLVECAPPPGDRQAHALDLDSTFSRLADCHAAVDDEHTLASKLGRVAIAEHCSAEISKA</sequence>
<accession>A0A8H7NIS4</accession>
<dbReference type="AlphaFoldDB" id="A0A8H7NIS4"/>
<proteinExistence type="predicted"/>
<comment type="caution">
    <text evidence="1">The sequence shown here is derived from an EMBL/GenBank/DDBJ whole genome shotgun (WGS) entry which is preliminary data.</text>
</comment>
<dbReference type="Proteomes" id="UP000616885">
    <property type="component" value="Unassembled WGS sequence"/>
</dbReference>
<protein>
    <submittedName>
        <fullName evidence="1">Uncharacterized protein</fullName>
    </submittedName>
</protein>
<evidence type="ECO:0000313" key="2">
    <source>
        <dbReference type="Proteomes" id="UP000616885"/>
    </source>
</evidence>
<name>A0A8H7NIS4_BIOOC</name>
<organism evidence="1 2">
    <name type="scientific">Bionectria ochroleuca</name>
    <name type="common">Gliocladium roseum</name>
    <dbReference type="NCBI Taxonomy" id="29856"/>
    <lineage>
        <taxon>Eukaryota</taxon>
        <taxon>Fungi</taxon>
        <taxon>Dikarya</taxon>
        <taxon>Ascomycota</taxon>
        <taxon>Pezizomycotina</taxon>
        <taxon>Sordariomycetes</taxon>
        <taxon>Hypocreomycetidae</taxon>
        <taxon>Hypocreales</taxon>
        <taxon>Bionectriaceae</taxon>
        <taxon>Clonostachys</taxon>
    </lineage>
</organism>
<evidence type="ECO:0000313" key="1">
    <source>
        <dbReference type="EMBL" id="KAF9756754.1"/>
    </source>
</evidence>
<dbReference type="EMBL" id="JADCTT010000002">
    <property type="protein sequence ID" value="KAF9756754.1"/>
    <property type="molecule type" value="Genomic_DNA"/>
</dbReference>